<proteinExistence type="predicted"/>
<evidence type="ECO:0000313" key="2">
    <source>
        <dbReference type="Proteomes" id="UP000887159"/>
    </source>
</evidence>
<evidence type="ECO:0008006" key="3">
    <source>
        <dbReference type="Google" id="ProtNLM"/>
    </source>
</evidence>
<protein>
    <recommendedName>
        <fullName evidence="3">Tc1-like transposase DDE domain-containing protein</fullName>
    </recommendedName>
</protein>
<accession>A0A8X6W5K2</accession>
<evidence type="ECO:0000313" key="1">
    <source>
        <dbReference type="EMBL" id="GFY28702.1"/>
    </source>
</evidence>
<dbReference type="AlphaFoldDB" id="A0A8X6W5K2"/>
<sequence length="123" mass="14462">MSVRCPFASVTFDWTPHSFAPRKWCNEWWTWTKEWNYIMFTDESRFCLEHLDGRIRVFEDTVIEFLPRTAYSPGLSPMENVWSMLEEGLTRDTPPSRCYTRSTLAICGSSMNGCTPRMHPKPL</sequence>
<dbReference type="Proteomes" id="UP000887159">
    <property type="component" value="Unassembled WGS sequence"/>
</dbReference>
<comment type="caution">
    <text evidence="1">The sequence shown here is derived from an EMBL/GenBank/DDBJ whole genome shotgun (WGS) entry which is preliminary data.</text>
</comment>
<keyword evidence="2" id="KW-1185">Reference proteome</keyword>
<reference evidence="1" key="1">
    <citation type="submission" date="2020-08" db="EMBL/GenBank/DDBJ databases">
        <title>Multicomponent nature underlies the extraordinary mechanical properties of spider dragline silk.</title>
        <authorList>
            <person name="Kono N."/>
            <person name="Nakamura H."/>
            <person name="Mori M."/>
            <person name="Yoshida Y."/>
            <person name="Ohtoshi R."/>
            <person name="Malay A.D."/>
            <person name="Moran D.A.P."/>
            <person name="Tomita M."/>
            <person name="Numata K."/>
            <person name="Arakawa K."/>
        </authorList>
    </citation>
    <scope>NUCLEOTIDE SEQUENCE</scope>
</reference>
<dbReference type="EMBL" id="BMAU01021386">
    <property type="protein sequence ID" value="GFY28702.1"/>
    <property type="molecule type" value="Genomic_DNA"/>
</dbReference>
<gene>
    <name evidence="1" type="ORF">TNCV_3440691</name>
</gene>
<name>A0A8X6W5K2_TRICX</name>
<organism evidence="1 2">
    <name type="scientific">Trichonephila clavipes</name>
    <name type="common">Golden silk orbweaver</name>
    <name type="synonym">Nephila clavipes</name>
    <dbReference type="NCBI Taxonomy" id="2585209"/>
    <lineage>
        <taxon>Eukaryota</taxon>
        <taxon>Metazoa</taxon>
        <taxon>Ecdysozoa</taxon>
        <taxon>Arthropoda</taxon>
        <taxon>Chelicerata</taxon>
        <taxon>Arachnida</taxon>
        <taxon>Araneae</taxon>
        <taxon>Araneomorphae</taxon>
        <taxon>Entelegynae</taxon>
        <taxon>Araneoidea</taxon>
        <taxon>Nephilidae</taxon>
        <taxon>Trichonephila</taxon>
    </lineage>
</organism>